<dbReference type="Proteomes" id="UP001501508">
    <property type="component" value="Unassembled WGS sequence"/>
</dbReference>
<dbReference type="Gene3D" id="1.25.40.390">
    <property type="match status" value="1"/>
</dbReference>
<dbReference type="Pfam" id="PF07980">
    <property type="entry name" value="SusD_RagB"/>
    <property type="match status" value="1"/>
</dbReference>
<proteinExistence type="inferred from homology"/>
<keyword evidence="10" id="KW-1185">Reference proteome</keyword>
<comment type="subcellular location">
    <subcellularLocation>
        <location evidence="1">Cell outer membrane</location>
    </subcellularLocation>
</comment>
<feature type="domain" description="RagB/SusD" evidence="7">
    <location>
        <begin position="265"/>
        <end position="563"/>
    </location>
</feature>
<dbReference type="InterPro" id="IPR012944">
    <property type="entry name" value="SusD_RagB_dom"/>
</dbReference>
<name>A0ABP8M6R1_9BACT</name>
<protein>
    <submittedName>
        <fullName evidence="9">RagB/SusD family nutrient uptake outer membrane protein</fullName>
    </submittedName>
</protein>
<evidence type="ECO:0000256" key="5">
    <source>
        <dbReference type="ARBA" id="ARBA00023237"/>
    </source>
</evidence>
<evidence type="ECO:0000313" key="9">
    <source>
        <dbReference type="EMBL" id="GAA4444390.1"/>
    </source>
</evidence>
<dbReference type="CDD" id="cd08977">
    <property type="entry name" value="SusD"/>
    <property type="match status" value="1"/>
</dbReference>
<evidence type="ECO:0000259" key="7">
    <source>
        <dbReference type="Pfam" id="PF07980"/>
    </source>
</evidence>
<reference evidence="10" key="1">
    <citation type="journal article" date="2019" name="Int. J. Syst. Evol. Microbiol.">
        <title>The Global Catalogue of Microorganisms (GCM) 10K type strain sequencing project: providing services to taxonomists for standard genome sequencing and annotation.</title>
        <authorList>
            <consortium name="The Broad Institute Genomics Platform"/>
            <consortium name="The Broad Institute Genome Sequencing Center for Infectious Disease"/>
            <person name="Wu L."/>
            <person name="Ma J."/>
        </authorList>
    </citation>
    <scope>NUCLEOTIDE SEQUENCE [LARGE SCALE GENOMIC DNA]</scope>
    <source>
        <strain evidence="10">JCM 31920</strain>
    </source>
</reference>
<feature type="signal peptide" evidence="6">
    <location>
        <begin position="1"/>
        <end position="21"/>
    </location>
</feature>
<accession>A0ABP8M6R1</accession>
<evidence type="ECO:0000256" key="3">
    <source>
        <dbReference type="ARBA" id="ARBA00022729"/>
    </source>
</evidence>
<dbReference type="RefSeq" id="WP_345031492.1">
    <property type="nucleotide sequence ID" value="NZ_BAABEY010000032.1"/>
</dbReference>
<dbReference type="Pfam" id="PF14322">
    <property type="entry name" value="SusD-like_3"/>
    <property type="match status" value="1"/>
</dbReference>
<evidence type="ECO:0000256" key="6">
    <source>
        <dbReference type="SAM" id="SignalP"/>
    </source>
</evidence>
<sequence length="563" mass="63449">MKTIKLSIAALLTLFFSACSNLDLNPLSEGSTENWYSNDVEINMSINDLYKNVFWPTDLTDWTDDWINREVLTPITSGTINGEWGTVSERWSNCYKAISRANTIIQALETKAASISNDAKQKYIAEARFVRACQYSRLVDLFGDVVYYTSTIPLSEAYKTPRTAKEEVLNAIFEDFDFAIENLPVSYPSTVPARATKGAALAFKSRTALYNGKWALAKDAAQKCMELGVYKLYPDFGELFLAQTGKVDEIIFSVPRSATLGVSVNIRSYLPRNVGGWGGQFGPSWYLWSSFLCTDGLPIDESPLFDARKPFLNRDPRCAYTIVPFQTPFVGFMYQPHPDSTTVLNLATGKYQVNNDTRSVQQFASFNGLVLKKGVDETWVDDYLNDADQIMMRYADVLLMYAEAKVELGEVDESVVNAINQVRARAYKKAVAEVAGYPAVKLGDAAALRKVIRIERRMEFAFEGTRYMDLIRWRLAEKALNKPNFGLLDAADLRSRVVNKGFWFLPEAPPIDEDGIADFSDLANRGLIKQLTNGKFDPAKQYLWPIPSKEVLINPNMRQNENY</sequence>
<comment type="caution">
    <text evidence="9">The sequence shown here is derived from an EMBL/GenBank/DDBJ whole genome shotgun (WGS) entry which is preliminary data.</text>
</comment>
<dbReference type="SUPFAM" id="SSF48452">
    <property type="entry name" value="TPR-like"/>
    <property type="match status" value="1"/>
</dbReference>
<evidence type="ECO:0000256" key="1">
    <source>
        <dbReference type="ARBA" id="ARBA00004442"/>
    </source>
</evidence>
<evidence type="ECO:0000256" key="2">
    <source>
        <dbReference type="ARBA" id="ARBA00006275"/>
    </source>
</evidence>
<keyword evidence="5" id="KW-0998">Cell outer membrane</keyword>
<feature type="chain" id="PRO_5047398334" evidence="6">
    <location>
        <begin position="22"/>
        <end position="563"/>
    </location>
</feature>
<keyword evidence="3 6" id="KW-0732">Signal</keyword>
<dbReference type="PROSITE" id="PS51257">
    <property type="entry name" value="PROKAR_LIPOPROTEIN"/>
    <property type="match status" value="1"/>
</dbReference>
<evidence type="ECO:0000313" key="10">
    <source>
        <dbReference type="Proteomes" id="UP001501508"/>
    </source>
</evidence>
<keyword evidence="4" id="KW-0472">Membrane</keyword>
<evidence type="ECO:0000256" key="4">
    <source>
        <dbReference type="ARBA" id="ARBA00023136"/>
    </source>
</evidence>
<comment type="similarity">
    <text evidence="2">Belongs to the SusD family.</text>
</comment>
<dbReference type="InterPro" id="IPR033985">
    <property type="entry name" value="SusD-like_N"/>
</dbReference>
<dbReference type="InterPro" id="IPR011990">
    <property type="entry name" value="TPR-like_helical_dom_sf"/>
</dbReference>
<organism evidence="9 10">
    <name type="scientific">Ravibacter arvi</name>
    <dbReference type="NCBI Taxonomy" id="2051041"/>
    <lineage>
        <taxon>Bacteria</taxon>
        <taxon>Pseudomonadati</taxon>
        <taxon>Bacteroidota</taxon>
        <taxon>Cytophagia</taxon>
        <taxon>Cytophagales</taxon>
        <taxon>Spirosomataceae</taxon>
        <taxon>Ravibacter</taxon>
    </lineage>
</organism>
<evidence type="ECO:0000259" key="8">
    <source>
        <dbReference type="Pfam" id="PF14322"/>
    </source>
</evidence>
<dbReference type="EMBL" id="BAABEY010000032">
    <property type="protein sequence ID" value="GAA4444390.1"/>
    <property type="molecule type" value="Genomic_DNA"/>
</dbReference>
<feature type="domain" description="SusD-like N-terminal" evidence="8">
    <location>
        <begin position="48"/>
        <end position="208"/>
    </location>
</feature>
<gene>
    <name evidence="9" type="ORF">GCM10023091_34430</name>
</gene>